<evidence type="ECO:0008006" key="4">
    <source>
        <dbReference type="Google" id="ProtNLM"/>
    </source>
</evidence>
<protein>
    <recommendedName>
        <fullName evidence="4">DUF2442 domain-containing protein</fullName>
    </recommendedName>
</protein>
<feature type="compositionally biased region" description="Basic residues" evidence="1">
    <location>
        <begin position="133"/>
        <end position="143"/>
    </location>
</feature>
<feature type="compositionally biased region" description="Low complexity" evidence="1">
    <location>
        <begin position="119"/>
        <end position="128"/>
    </location>
</feature>
<dbReference type="Proteomes" id="UP000004682">
    <property type="component" value="Unassembled WGS sequence"/>
</dbReference>
<proteinExistence type="predicted"/>
<evidence type="ECO:0000313" key="3">
    <source>
        <dbReference type="Proteomes" id="UP000004682"/>
    </source>
</evidence>
<dbReference type="EMBL" id="JH692069">
    <property type="protein sequence ID" value="EIP85104.1"/>
    <property type="molecule type" value="Genomic_DNA"/>
</dbReference>
<keyword evidence="3" id="KW-1185">Reference proteome</keyword>
<evidence type="ECO:0000313" key="2">
    <source>
        <dbReference type="EMBL" id="EIP85104.1"/>
    </source>
</evidence>
<feature type="region of interest" description="Disordered" evidence="1">
    <location>
        <begin position="119"/>
        <end position="143"/>
    </location>
</feature>
<evidence type="ECO:0000256" key="1">
    <source>
        <dbReference type="SAM" id="MobiDB-lite"/>
    </source>
</evidence>
<sequence>MNGETFMAVTDREFEQAQARMHALREHGYAVAARYDRRSARVVVKLNTGVQIAFPAALAEGLSGATPEDLALIEISPAGLGLHWPRLDADIYVPALLQGVFGSKNWMARELGMAGGRARSAAKANAARENGRKGGRPRKAANG</sequence>
<name>A0ABN0FYT2_9BURK</name>
<dbReference type="Pfam" id="PF10387">
    <property type="entry name" value="DUF2442"/>
    <property type="match status" value="1"/>
</dbReference>
<reference evidence="3" key="1">
    <citation type="journal article" date="2012" name="J. Bacteriol.">
        <title>Revised Genome Sequence of Burkholderia thailandensis MSMB43 with Improved Annotation.</title>
        <authorList>
            <person name="Zhuo Y."/>
            <person name="Liu L."/>
            <person name="Wang Q."/>
            <person name="Liu X."/>
            <person name="Ren B."/>
            <person name="Liu M."/>
            <person name="Ni P."/>
            <person name="Cheng Y.Q."/>
            <person name="Zhang L."/>
        </authorList>
    </citation>
    <scope>NUCLEOTIDE SEQUENCE [LARGE SCALE GENOMIC DNA]</scope>
    <source>
        <strain evidence="3">MSMB43</strain>
    </source>
</reference>
<dbReference type="InterPro" id="IPR018841">
    <property type="entry name" value="DUF2442"/>
</dbReference>
<gene>
    <name evidence="2" type="ORF">A33K_18378</name>
</gene>
<organism evidence="2 3">
    <name type="scientific">Burkholderia humptydooensis MSMB43</name>
    <dbReference type="NCBI Taxonomy" id="441157"/>
    <lineage>
        <taxon>Bacteria</taxon>
        <taxon>Pseudomonadati</taxon>
        <taxon>Pseudomonadota</taxon>
        <taxon>Betaproteobacteria</taxon>
        <taxon>Burkholderiales</taxon>
        <taxon>Burkholderiaceae</taxon>
        <taxon>Burkholderia</taxon>
        <taxon>pseudomallei group</taxon>
    </lineage>
</organism>
<accession>A0ABN0FYT2</accession>
<dbReference type="Gene3D" id="3.30.2020.40">
    <property type="entry name" value="Uncharacterised protein PF10387, DUF2442"/>
    <property type="match status" value="1"/>
</dbReference>